<dbReference type="RefSeq" id="WP_317831265.1">
    <property type="nucleotide sequence ID" value="NZ_CP136920.1"/>
</dbReference>
<keyword evidence="1" id="KW-0472">Membrane</keyword>
<keyword evidence="1" id="KW-1133">Transmembrane helix</keyword>
<name>A0AAQ3L9L9_9BACT</name>
<feature type="transmembrane region" description="Helical" evidence="1">
    <location>
        <begin position="54"/>
        <end position="76"/>
    </location>
</feature>
<evidence type="ECO:0000256" key="1">
    <source>
        <dbReference type="SAM" id="Phobius"/>
    </source>
</evidence>
<protein>
    <recommendedName>
        <fullName evidence="4">TVP38/TMEM64 family membrane protein</fullName>
    </recommendedName>
</protein>
<feature type="transmembrane region" description="Helical" evidence="1">
    <location>
        <begin position="192"/>
        <end position="210"/>
    </location>
</feature>
<proteinExistence type="predicted"/>
<organism evidence="2 3">
    <name type="scientific">Rubellicoccus peritrichatus</name>
    <dbReference type="NCBI Taxonomy" id="3080537"/>
    <lineage>
        <taxon>Bacteria</taxon>
        <taxon>Pseudomonadati</taxon>
        <taxon>Verrucomicrobiota</taxon>
        <taxon>Opitutia</taxon>
        <taxon>Puniceicoccales</taxon>
        <taxon>Cerasicoccaceae</taxon>
        <taxon>Rubellicoccus</taxon>
    </lineage>
</organism>
<sequence>MLHLLARHRLKFGLAVIFGAVLIALLIIYGGSAFQWALQVSDIVIDWIRDAPLAIFYLATALLPLTGLPVVPFYLASGAAHGLAVSLLGVGIALLINLSISYYAARWLQGPVGRLLARAGWKVPKVPEDQYVRFTILVRLTPGAPLMVQNYILGLTGTPFKTYILVSWCSEMLIATGYIVTGESIYAKSWGFLFAGLGLIVFVVLLTQFLRATFKDKSTPAITKES</sequence>
<keyword evidence="1" id="KW-0812">Transmembrane</keyword>
<feature type="transmembrane region" description="Helical" evidence="1">
    <location>
        <begin position="83"/>
        <end position="105"/>
    </location>
</feature>
<dbReference type="KEGG" id="puo:RZN69_12255"/>
<accession>A0AAQ3L9L9</accession>
<evidence type="ECO:0008006" key="4">
    <source>
        <dbReference type="Google" id="ProtNLM"/>
    </source>
</evidence>
<dbReference type="AlphaFoldDB" id="A0AAQ3L9L9"/>
<dbReference type="EMBL" id="CP136920">
    <property type="protein sequence ID" value="WOO39388.1"/>
    <property type="molecule type" value="Genomic_DNA"/>
</dbReference>
<feature type="transmembrane region" description="Helical" evidence="1">
    <location>
        <begin position="12"/>
        <end position="34"/>
    </location>
</feature>
<evidence type="ECO:0000313" key="2">
    <source>
        <dbReference type="EMBL" id="WOO39388.1"/>
    </source>
</evidence>
<dbReference type="Proteomes" id="UP001304300">
    <property type="component" value="Chromosome"/>
</dbReference>
<keyword evidence="3" id="KW-1185">Reference proteome</keyword>
<evidence type="ECO:0000313" key="3">
    <source>
        <dbReference type="Proteomes" id="UP001304300"/>
    </source>
</evidence>
<reference evidence="2 3" key="1">
    <citation type="submission" date="2023-10" db="EMBL/GenBank/DDBJ databases">
        <title>Rubellicoccus peritrichatus gen. nov., sp. nov., isolated from an algae of coral reef tank.</title>
        <authorList>
            <person name="Luo J."/>
        </authorList>
    </citation>
    <scope>NUCLEOTIDE SEQUENCE [LARGE SCALE GENOMIC DNA]</scope>
    <source>
        <strain evidence="2 3">CR14</strain>
    </source>
</reference>
<gene>
    <name evidence="2" type="ORF">RZN69_12255</name>
</gene>